<evidence type="ECO:0000313" key="4">
    <source>
        <dbReference type="EMBL" id="MFD1874235.1"/>
    </source>
</evidence>
<evidence type="ECO:0000256" key="1">
    <source>
        <dbReference type="SAM" id="SignalP"/>
    </source>
</evidence>
<dbReference type="RefSeq" id="WP_382315851.1">
    <property type="nucleotide sequence ID" value="NZ_JBHUFD010000006.1"/>
</dbReference>
<feature type="chain" id="PRO_5045379561" evidence="1">
    <location>
        <begin position="28"/>
        <end position="281"/>
    </location>
</feature>
<keyword evidence="4" id="KW-0540">Nuclease</keyword>
<dbReference type="InterPro" id="IPR044925">
    <property type="entry name" value="His-Me_finger_sf"/>
</dbReference>
<dbReference type="GO" id="GO:0004519">
    <property type="term" value="F:endonuclease activity"/>
    <property type="evidence" value="ECO:0007669"/>
    <property type="project" value="UniProtKB-KW"/>
</dbReference>
<keyword evidence="1" id="KW-0732">Signal</keyword>
<reference evidence="5" key="1">
    <citation type="journal article" date="2019" name="Int. J. Syst. Evol. Microbiol.">
        <title>The Global Catalogue of Microorganisms (GCM) 10K type strain sequencing project: providing services to taxonomists for standard genome sequencing and annotation.</title>
        <authorList>
            <consortium name="The Broad Institute Genomics Platform"/>
            <consortium name="The Broad Institute Genome Sequencing Center for Infectious Disease"/>
            <person name="Wu L."/>
            <person name="Ma J."/>
        </authorList>
    </citation>
    <scope>NUCLEOTIDE SEQUENCE [LARGE SCALE GENOMIC DNA]</scope>
    <source>
        <strain evidence="5">CGMCC 1.15795</strain>
    </source>
</reference>
<dbReference type="Pfam" id="PF01223">
    <property type="entry name" value="Endonuclease_NS"/>
    <property type="match status" value="1"/>
</dbReference>
<dbReference type="Gene3D" id="3.40.570.10">
    <property type="entry name" value="Extracellular Endonuclease, subunit A"/>
    <property type="match status" value="1"/>
</dbReference>
<dbReference type="EMBL" id="JBHUFD010000006">
    <property type="protein sequence ID" value="MFD1874235.1"/>
    <property type="molecule type" value="Genomic_DNA"/>
</dbReference>
<dbReference type="SMART" id="SM00477">
    <property type="entry name" value="NUC"/>
    <property type="match status" value="1"/>
</dbReference>
<protein>
    <submittedName>
        <fullName evidence="4">DNA/RNA non-specific endonuclease</fullName>
    </submittedName>
</protein>
<dbReference type="InterPro" id="IPR020821">
    <property type="entry name" value="ENPP1-3/EXOG-like_nuc-like"/>
</dbReference>
<organism evidence="4 5">
    <name type="scientific">Hymenobacter bucti</name>
    <dbReference type="NCBI Taxonomy" id="1844114"/>
    <lineage>
        <taxon>Bacteria</taxon>
        <taxon>Pseudomonadati</taxon>
        <taxon>Bacteroidota</taxon>
        <taxon>Cytophagia</taxon>
        <taxon>Cytophagales</taxon>
        <taxon>Hymenobacteraceae</taxon>
        <taxon>Hymenobacter</taxon>
    </lineage>
</organism>
<dbReference type="InterPro" id="IPR001604">
    <property type="entry name" value="Endo_G_ENPP1-like_dom"/>
</dbReference>
<dbReference type="SMART" id="SM00892">
    <property type="entry name" value="Endonuclease_NS"/>
    <property type="match status" value="1"/>
</dbReference>
<keyword evidence="4" id="KW-0378">Hydrolase</keyword>
<dbReference type="CDD" id="cd00091">
    <property type="entry name" value="NUC"/>
    <property type="match status" value="1"/>
</dbReference>
<accession>A0ABW4QXL7</accession>
<sequence>MNYSLSRFGAWAALGLLAAACSQTDVAPADVVNHLTLGNPSGAVASLASPTNYLLTKPQYSLSYNRNQGKPNWVAWHLDQADLGGAARQDDFRSDESLPSGWYQVTSSDYSGYGFDRGHNCPSADRTASEADNSATFLMSNMMPQAPQNNQQTWADLEEYCRSLVRSGNELYIICGSYGRGGTGSAGYYTTIAGGQVTVPSRCWKVVVVLPAGRDDLGRLTSSTRVIAVTTPNTIKVNPDWGGYRTSVDAIEKAAGLDLLSALPLSLQNTLEASIDKGPTN</sequence>
<feature type="domain" description="DNA/RNA non-specific endonuclease/pyrophosphatase/phosphodiesterase" evidence="3">
    <location>
        <begin position="56"/>
        <end position="266"/>
    </location>
</feature>
<comment type="caution">
    <text evidence="4">The sequence shown here is derived from an EMBL/GenBank/DDBJ whole genome shotgun (WGS) entry which is preliminary data.</text>
</comment>
<dbReference type="PANTHER" id="PTHR13966:SF5">
    <property type="entry name" value="ENDONUCLEASE G, MITOCHONDRIAL"/>
    <property type="match status" value="1"/>
</dbReference>
<dbReference type="SUPFAM" id="SSF54060">
    <property type="entry name" value="His-Me finger endonucleases"/>
    <property type="match status" value="1"/>
</dbReference>
<dbReference type="PROSITE" id="PS51257">
    <property type="entry name" value="PROKAR_LIPOPROTEIN"/>
    <property type="match status" value="1"/>
</dbReference>
<evidence type="ECO:0000259" key="3">
    <source>
        <dbReference type="SMART" id="SM00892"/>
    </source>
</evidence>
<evidence type="ECO:0000259" key="2">
    <source>
        <dbReference type="SMART" id="SM00477"/>
    </source>
</evidence>
<dbReference type="InterPro" id="IPR040255">
    <property type="entry name" value="Non-specific_endonuclease"/>
</dbReference>
<dbReference type="Proteomes" id="UP001597197">
    <property type="component" value="Unassembled WGS sequence"/>
</dbReference>
<dbReference type="PANTHER" id="PTHR13966">
    <property type="entry name" value="ENDONUCLEASE RELATED"/>
    <property type="match status" value="1"/>
</dbReference>
<dbReference type="InterPro" id="IPR044929">
    <property type="entry name" value="DNA/RNA_non-sp_Endonuclease_sf"/>
</dbReference>
<gene>
    <name evidence="4" type="ORF">ACFSDX_17455</name>
</gene>
<feature type="signal peptide" evidence="1">
    <location>
        <begin position="1"/>
        <end position="27"/>
    </location>
</feature>
<name>A0ABW4QXL7_9BACT</name>
<keyword evidence="4" id="KW-0255">Endonuclease</keyword>
<proteinExistence type="predicted"/>
<keyword evidence="5" id="KW-1185">Reference proteome</keyword>
<evidence type="ECO:0000313" key="5">
    <source>
        <dbReference type="Proteomes" id="UP001597197"/>
    </source>
</evidence>
<feature type="domain" description="ENPP1-3/EXOG-like endonuclease/phosphodiesterase" evidence="2">
    <location>
        <begin position="57"/>
        <end position="266"/>
    </location>
</feature>